<dbReference type="Proteomes" id="UP000000268">
    <property type="component" value="Chromosome"/>
</dbReference>
<dbReference type="AlphaFoldDB" id="B0C8K7"/>
<accession>B0C8K7</accession>
<reference evidence="1 2" key="1">
    <citation type="journal article" date="2008" name="Proc. Natl. Acad. Sci. U.S.A.">
        <title>Niche adaptation and genome expansion in the chlorophyll d-producing cyanobacterium Acaryochloris marina.</title>
        <authorList>
            <person name="Swingley W.D."/>
            <person name="Chen M."/>
            <person name="Cheung P.C."/>
            <person name="Conrad A.L."/>
            <person name="Dejesa L.C."/>
            <person name="Hao J."/>
            <person name="Honchak B.M."/>
            <person name="Karbach L.E."/>
            <person name="Kurdoglu A."/>
            <person name="Lahiri S."/>
            <person name="Mastrian S.D."/>
            <person name="Miyashita H."/>
            <person name="Page L."/>
            <person name="Ramakrishna P."/>
            <person name="Satoh S."/>
            <person name="Sattley W.M."/>
            <person name="Shimada Y."/>
            <person name="Taylor H.L."/>
            <person name="Tomo T."/>
            <person name="Tsuchiya T."/>
            <person name="Wang Z.T."/>
            <person name="Raymond J."/>
            <person name="Mimuro M."/>
            <person name="Blankenship R.E."/>
            <person name="Touchman J.W."/>
        </authorList>
    </citation>
    <scope>NUCLEOTIDE SEQUENCE [LARGE SCALE GENOMIC DNA]</scope>
    <source>
        <strain evidence="2">MBIC 11017</strain>
    </source>
</reference>
<organism evidence="1 2">
    <name type="scientific">Acaryochloris marina (strain MBIC 11017)</name>
    <dbReference type="NCBI Taxonomy" id="329726"/>
    <lineage>
        <taxon>Bacteria</taxon>
        <taxon>Bacillati</taxon>
        <taxon>Cyanobacteriota</taxon>
        <taxon>Cyanophyceae</taxon>
        <taxon>Acaryochloridales</taxon>
        <taxon>Acaryochloridaceae</taxon>
        <taxon>Acaryochloris</taxon>
    </lineage>
</organism>
<dbReference type="KEGG" id="amr:AM1_6339"/>
<proteinExistence type="predicted"/>
<protein>
    <recommendedName>
        <fullName evidence="3">DUF1822 domain-containing protein</fullName>
    </recommendedName>
</protein>
<name>B0C8K7_ACAM1</name>
<dbReference type="eggNOG" id="COG1413">
    <property type="taxonomic scope" value="Bacteria"/>
</dbReference>
<dbReference type="RefSeq" id="WP_012166446.1">
    <property type="nucleotide sequence ID" value="NC_009925.1"/>
</dbReference>
<dbReference type="InterPro" id="IPR014951">
    <property type="entry name" value="DUF1822"/>
</dbReference>
<evidence type="ECO:0000313" key="1">
    <source>
        <dbReference type="EMBL" id="ABW31269.1"/>
    </source>
</evidence>
<dbReference type="Pfam" id="PF08852">
    <property type="entry name" value="DUF1822"/>
    <property type="match status" value="1"/>
</dbReference>
<evidence type="ECO:0000313" key="2">
    <source>
        <dbReference type="Proteomes" id="UP000000268"/>
    </source>
</evidence>
<dbReference type="STRING" id="329726.AM1_6339"/>
<dbReference type="EMBL" id="CP000828">
    <property type="protein sequence ID" value="ABW31269.1"/>
    <property type="molecule type" value="Genomic_DNA"/>
</dbReference>
<evidence type="ECO:0008006" key="3">
    <source>
        <dbReference type="Google" id="ProtNLM"/>
    </source>
</evidence>
<dbReference type="OrthoDB" id="526290at2"/>
<sequence>MSLYDLTPDHVWLELPEPLILSNETTGPLSPQIDDLMALNQICETVVLPYFREYFPNAKGLDLQQDLWQLGLNGIGIESDNFRFVCLPSRAWDLDGVQVPQEWVNSPNLAADYFVAVQVDLEEGRLRLWGVTTHKTVKKKGQFIPRNRTYRLEREQLTETLNLLWLQQKYFPETQVRDGVSALTAPHLDELTHAWDLLRETPLPFAARHISFNTWASILGNQQWRRHAITLSQPQPSVSQAIQLSQWLNHQFEQGWQAINELIAPQLVGAFMDTQIKRAKLIDLGVELGGCQVSLMMTISAMESGINLQASVYPTGERLTLPPDLHLKILTDSGDVFKEVISRSDDEFIRYRFDASTGDRFTIQVSLGTASVSEAFQV</sequence>
<keyword evidence="2" id="KW-1185">Reference proteome</keyword>
<dbReference type="HOGENOM" id="CLU_043658_0_0_3"/>
<gene>
    <name evidence="1" type="ordered locus">AM1_6339</name>
</gene>